<protein>
    <recommendedName>
        <fullName evidence="2">UPF0301 protein QNI16_28960</fullName>
    </recommendedName>
</protein>
<evidence type="ECO:0000313" key="4">
    <source>
        <dbReference type="EMBL" id="MDJ1498353.1"/>
    </source>
</evidence>
<dbReference type="Proteomes" id="UP001241110">
    <property type="component" value="Unassembled WGS sequence"/>
</dbReference>
<evidence type="ECO:0000313" key="5">
    <source>
        <dbReference type="Proteomes" id="UP001228581"/>
    </source>
</evidence>
<dbReference type="Proteomes" id="UP001228581">
    <property type="component" value="Unassembled WGS sequence"/>
</dbReference>
<name>A0AAE3UCB7_9BACT</name>
<evidence type="ECO:0000313" key="3">
    <source>
        <dbReference type="EMBL" id="MDJ1484564.1"/>
    </source>
</evidence>
<dbReference type="Gene3D" id="3.40.1740.10">
    <property type="entry name" value="VC0467-like"/>
    <property type="match status" value="1"/>
</dbReference>
<gene>
    <name evidence="3" type="ORF">QNI16_28960</name>
    <name evidence="4" type="ORF">QNI19_35795</name>
</gene>
<organism evidence="3 6">
    <name type="scientific">Xanthocytophaga flava</name>
    <dbReference type="NCBI Taxonomy" id="3048013"/>
    <lineage>
        <taxon>Bacteria</taxon>
        <taxon>Pseudomonadati</taxon>
        <taxon>Bacteroidota</taxon>
        <taxon>Cytophagia</taxon>
        <taxon>Cytophagales</taxon>
        <taxon>Rhodocytophagaceae</taxon>
        <taxon>Xanthocytophaga</taxon>
    </lineage>
</organism>
<dbReference type="Pfam" id="PF02622">
    <property type="entry name" value="DUF179"/>
    <property type="match status" value="1"/>
</dbReference>
<dbReference type="InterPro" id="IPR003774">
    <property type="entry name" value="AlgH-like"/>
</dbReference>
<comment type="similarity">
    <text evidence="1 2">Belongs to the UPF0301 (AlgH) family.</text>
</comment>
<evidence type="ECO:0000256" key="1">
    <source>
        <dbReference type="ARBA" id="ARBA00009600"/>
    </source>
</evidence>
<accession>A0AAE3UCB7</accession>
<dbReference type="SUPFAM" id="SSF143456">
    <property type="entry name" value="VC0467-like"/>
    <property type="match status" value="1"/>
</dbReference>
<evidence type="ECO:0000256" key="2">
    <source>
        <dbReference type="HAMAP-Rule" id="MF_00758"/>
    </source>
</evidence>
<dbReference type="GO" id="GO:0005829">
    <property type="term" value="C:cytosol"/>
    <property type="evidence" value="ECO:0007669"/>
    <property type="project" value="TreeGrafter"/>
</dbReference>
<dbReference type="PANTHER" id="PTHR30327:SF1">
    <property type="entry name" value="UPF0301 PROTEIN YQGE"/>
    <property type="match status" value="1"/>
</dbReference>
<dbReference type="EMBL" id="JASJOT010000045">
    <property type="protein sequence ID" value="MDJ1498353.1"/>
    <property type="molecule type" value="Genomic_DNA"/>
</dbReference>
<reference evidence="3 5" key="1">
    <citation type="submission" date="2023-05" db="EMBL/GenBank/DDBJ databases">
        <authorList>
            <person name="Zhang X."/>
        </authorList>
    </citation>
    <scope>NUCLEOTIDE SEQUENCE</scope>
    <source>
        <strain evidence="4 5">DM2B3-1</strain>
        <strain evidence="3">YF14B1</strain>
    </source>
</reference>
<dbReference type="RefSeq" id="WP_313986048.1">
    <property type="nucleotide sequence ID" value="NZ_JASJOS010000015.1"/>
</dbReference>
<dbReference type="PANTHER" id="PTHR30327">
    <property type="entry name" value="UNCHARACTERIZED PROTEIN YQGE"/>
    <property type="match status" value="1"/>
</dbReference>
<proteinExistence type="inferred from homology"/>
<sequence>MIEQIPAKGKLLIAEPFLGDPNFERSVVLLCEHTETGSFGFVLNQTTVLTLKDVIEDEIYADLPLHIGGPVEHNTLHFIHRMGPIIEDTIPVADNLYWGGDFEQVKSLLNMGKMTMDDVRFFVGYSGWGEKQLENELKQNAWIITDAESSFIFQTPADQFWRNILRRMDGKYKSFANYPTDPRLN</sequence>
<comment type="caution">
    <text evidence="3">The sequence shown here is derived from an EMBL/GenBank/DDBJ whole genome shotgun (WGS) entry which is preliminary data.</text>
</comment>
<dbReference type="AlphaFoldDB" id="A0AAE3UCB7"/>
<dbReference type="EMBL" id="JASJOS010000015">
    <property type="protein sequence ID" value="MDJ1484564.1"/>
    <property type="molecule type" value="Genomic_DNA"/>
</dbReference>
<keyword evidence="5" id="KW-1185">Reference proteome</keyword>
<evidence type="ECO:0000313" key="6">
    <source>
        <dbReference type="Proteomes" id="UP001241110"/>
    </source>
</evidence>
<dbReference type="HAMAP" id="MF_00758">
    <property type="entry name" value="UPF0301"/>
    <property type="match status" value="1"/>
</dbReference>